<accession>A0A369J8Q2</accession>
<feature type="region of interest" description="Disordered" evidence="1">
    <location>
        <begin position="70"/>
        <end position="94"/>
    </location>
</feature>
<dbReference type="Proteomes" id="UP000076154">
    <property type="component" value="Unassembled WGS sequence"/>
</dbReference>
<dbReference type="EMBL" id="LUEZ02000132">
    <property type="protein sequence ID" value="RDB16123.1"/>
    <property type="molecule type" value="Genomic_DNA"/>
</dbReference>
<keyword evidence="4" id="KW-1185">Reference proteome</keyword>
<dbReference type="AlphaFoldDB" id="A0A369J8Q2"/>
<sequence>MIHYLQACKYFLGLHVLFPAGQTVDAAYGAPLPIASVALSLDEVQYRCAGYIQAEIERYGDILDDRTDEADAEAKDSNEYSSNEEREDDASTEKRRKVPNLLLISTSVGTVTYSYYGFQCPRTLGQVFLRVCFLTGLCAGNIFPFMDWFNKHEYRDRTVFGTVSSYSLLACTSRLSHR</sequence>
<comment type="caution">
    <text evidence="3">The sequence shown here is derived from an EMBL/GenBank/DDBJ whole genome shotgun (WGS) entry which is preliminary data.</text>
</comment>
<evidence type="ECO:0000313" key="4">
    <source>
        <dbReference type="Proteomes" id="UP000076154"/>
    </source>
</evidence>
<organism evidence="3 4">
    <name type="scientific">Hypsizygus marmoreus</name>
    <name type="common">White beech mushroom</name>
    <name type="synonym">Agaricus marmoreus</name>
    <dbReference type="NCBI Taxonomy" id="39966"/>
    <lineage>
        <taxon>Eukaryota</taxon>
        <taxon>Fungi</taxon>
        <taxon>Dikarya</taxon>
        <taxon>Basidiomycota</taxon>
        <taxon>Agaricomycotina</taxon>
        <taxon>Agaricomycetes</taxon>
        <taxon>Agaricomycetidae</taxon>
        <taxon>Agaricales</taxon>
        <taxon>Tricholomatineae</taxon>
        <taxon>Lyophyllaceae</taxon>
        <taxon>Hypsizygus</taxon>
    </lineage>
</organism>
<dbReference type="OrthoDB" id="5585746at2759"/>
<name>A0A369J8Q2_HYPMA</name>
<feature type="transmembrane region" description="Helical" evidence="2">
    <location>
        <begin position="128"/>
        <end position="149"/>
    </location>
</feature>
<gene>
    <name evidence="3" type="ORF">Hypma_003370</name>
</gene>
<proteinExistence type="predicted"/>
<feature type="transmembrane region" description="Helical" evidence="2">
    <location>
        <begin position="98"/>
        <end position="116"/>
    </location>
</feature>
<dbReference type="InParanoid" id="A0A369J8Q2"/>
<keyword evidence="2" id="KW-0812">Transmembrane</keyword>
<keyword evidence="2" id="KW-1133">Transmembrane helix</keyword>
<evidence type="ECO:0000256" key="1">
    <source>
        <dbReference type="SAM" id="MobiDB-lite"/>
    </source>
</evidence>
<protein>
    <submittedName>
        <fullName evidence="3">Uncharacterized protein</fullName>
    </submittedName>
</protein>
<evidence type="ECO:0000256" key="2">
    <source>
        <dbReference type="SAM" id="Phobius"/>
    </source>
</evidence>
<keyword evidence="2" id="KW-0472">Membrane</keyword>
<reference evidence="3" key="1">
    <citation type="submission" date="2018-04" db="EMBL/GenBank/DDBJ databases">
        <title>Whole genome sequencing of Hypsizygus marmoreus.</title>
        <authorList>
            <person name="Choi I.-G."/>
            <person name="Min B."/>
            <person name="Kim J.-G."/>
            <person name="Kim S."/>
            <person name="Oh Y.-L."/>
            <person name="Kong W.-S."/>
            <person name="Park H."/>
            <person name="Jeong J."/>
            <person name="Song E.-S."/>
        </authorList>
    </citation>
    <scope>NUCLEOTIDE SEQUENCE [LARGE SCALE GENOMIC DNA]</scope>
    <source>
        <strain evidence="3">51987-8</strain>
    </source>
</reference>
<evidence type="ECO:0000313" key="3">
    <source>
        <dbReference type="EMBL" id="RDB16123.1"/>
    </source>
</evidence>